<evidence type="ECO:0000313" key="1">
    <source>
        <dbReference type="EMBL" id="MEQ2190760.1"/>
    </source>
</evidence>
<name>A0ABV0Q4Q9_9TELE</name>
<comment type="caution">
    <text evidence="1">The sequence shown here is derived from an EMBL/GenBank/DDBJ whole genome shotgun (WGS) entry which is preliminary data.</text>
</comment>
<protein>
    <submittedName>
        <fullName evidence="1">Uncharacterized protein</fullName>
    </submittedName>
</protein>
<sequence length="107" mass="11915">MSTEGVILQVVYCDSSLSSPSVDLLSETETFSRPFFHAFPVLVSVAMEAQSLAGRAFVFLRETWKCAALLLCECVCVCVFSEVLSFSAFKSMFMHISVCRPYHDNLV</sequence>
<organism evidence="1 2">
    <name type="scientific">Xenoophorus captivus</name>
    <dbReference type="NCBI Taxonomy" id="1517983"/>
    <lineage>
        <taxon>Eukaryota</taxon>
        <taxon>Metazoa</taxon>
        <taxon>Chordata</taxon>
        <taxon>Craniata</taxon>
        <taxon>Vertebrata</taxon>
        <taxon>Euteleostomi</taxon>
        <taxon>Actinopterygii</taxon>
        <taxon>Neopterygii</taxon>
        <taxon>Teleostei</taxon>
        <taxon>Neoteleostei</taxon>
        <taxon>Acanthomorphata</taxon>
        <taxon>Ovalentaria</taxon>
        <taxon>Atherinomorphae</taxon>
        <taxon>Cyprinodontiformes</taxon>
        <taxon>Goodeidae</taxon>
        <taxon>Xenoophorus</taxon>
    </lineage>
</organism>
<evidence type="ECO:0000313" key="2">
    <source>
        <dbReference type="Proteomes" id="UP001434883"/>
    </source>
</evidence>
<keyword evidence="2" id="KW-1185">Reference proteome</keyword>
<dbReference type="Proteomes" id="UP001434883">
    <property type="component" value="Unassembled WGS sequence"/>
</dbReference>
<reference evidence="1 2" key="1">
    <citation type="submission" date="2021-06" db="EMBL/GenBank/DDBJ databases">
        <authorList>
            <person name="Palmer J.M."/>
        </authorList>
    </citation>
    <scope>NUCLEOTIDE SEQUENCE [LARGE SCALE GENOMIC DNA]</scope>
    <source>
        <strain evidence="1 2">XC_2019</strain>
        <tissue evidence="1">Muscle</tissue>
    </source>
</reference>
<accession>A0ABV0Q4Q9</accession>
<gene>
    <name evidence="1" type="ORF">XENOCAPTIV_009025</name>
</gene>
<dbReference type="EMBL" id="JAHRIN010000205">
    <property type="protein sequence ID" value="MEQ2190760.1"/>
    <property type="molecule type" value="Genomic_DNA"/>
</dbReference>
<proteinExistence type="predicted"/>